<proteinExistence type="inferred from homology"/>
<evidence type="ECO:0000313" key="8">
    <source>
        <dbReference type="Ensembl" id="ENSPMGP00000013331.1"/>
    </source>
</evidence>
<dbReference type="PANTHER" id="PTHR19277">
    <property type="entry name" value="PENTRAXIN"/>
    <property type="match status" value="1"/>
</dbReference>
<keyword evidence="4" id="KW-0325">Glycoprotein</keyword>
<accession>A0A3B4A9Z3</accession>
<dbReference type="Proteomes" id="UP000261520">
    <property type="component" value="Unplaced"/>
</dbReference>
<protein>
    <recommendedName>
        <fullName evidence="6">Pentraxin family member</fullName>
    </recommendedName>
</protein>
<comment type="cofactor">
    <cofactor evidence="6">
        <name>Ca(2+)</name>
        <dbReference type="ChEBI" id="CHEBI:29108"/>
    </cofactor>
    <text evidence="6">Binds 2 calcium ions per subunit.</text>
</comment>
<name>A0A3B4A9Z3_9GOBI</name>
<dbReference type="PANTHER" id="PTHR19277:SF163">
    <property type="entry name" value="ADHESION G-PROTEIN COUPLED RECEPTOR D2-LIKE ISOFORM X1"/>
    <property type="match status" value="1"/>
</dbReference>
<keyword evidence="3" id="KW-1015">Disulfide bond</keyword>
<evidence type="ECO:0000256" key="5">
    <source>
        <dbReference type="PROSITE-ProRule" id="PRU01172"/>
    </source>
</evidence>
<dbReference type="STRING" id="409849.ENSPMGP00000013331"/>
<evidence type="ECO:0000256" key="4">
    <source>
        <dbReference type="ARBA" id="ARBA00023180"/>
    </source>
</evidence>
<sequence length="240" mass="26937">MALQKCSHDFVIEFIAFFPVAFNYHISFAGRSDTKSARLKHKFTSMDSMTVCTRLRFDPNCFGISTVYSYSIPSCINEFQLRANLIKAKPVQLALMVHGIHGPYHEAFEHDSSWHSVCVSWSQNGGHWAIFANGTSVSKGDGLHSSNRTGPDGLFVIGQEQDTFGGSFKKHESFSGSITELHVWDRELTRDEILNMENQCSPLLSGLVFKWSEEALEIESTVTKLKDRICQGTIASMHHV</sequence>
<evidence type="ECO:0000256" key="2">
    <source>
        <dbReference type="ARBA" id="ARBA00022837"/>
    </source>
</evidence>
<dbReference type="PRINTS" id="PR00895">
    <property type="entry name" value="PENTAXIN"/>
</dbReference>
<comment type="similarity">
    <text evidence="6">Belongs to the pentraxin family.</text>
</comment>
<dbReference type="InterPro" id="IPR001759">
    <property type="entry name" value="PTX_dom"/>
</dbReference>
<dbReference type="InterPro" id="IPR051360">
    <property type="entry name" value="Neuronal_Pentraxin_Related"/>
</dbReference>
<reference evidence="8" key="2">
    <citation type="submission" date="2025-09" db="UniProtKB">
        <authorList>
            <consortium name="Ensembl"/>
        </authorList>
    </citation>
    <scope>IDENTIFICATION</scope>
</reference>
<comment type="subunit">
    <text evidence="6">Homopentamer. Pentaxin (or pentraxin) have a discoid arrangement of 5 non-covalently bound subunits.</text>
</comment>
<dbReference type="PROSITE" id="PS51828">
    <property type="entry name" value="PTX_2"/>
    <property type="match status" value="1"/>
</dbReference>
<evidence type="ECO:0000256" key="3">
    <source>
        <dbReference type="ARBA" id="ARBA00023157"/>
    </source>
</evidence>
<reference evidence="8" key="1">
    <citation type="submission" date="2025-08" db="UniProtKB">
        <authorList>
            <consortium name="Ensembl"/>
        </authorList>
    </citation>
    <scope>IDENTIFICATION</scope>
</reference>
<keyword evidence="1 6" id="KW-0479">Metal-binding</keyword>
<dbReference type="Gene3D" id="2.60.120.200">
    <property type="match status" value="1"/>
</dbReference>
<dbReference type="Ensembl" id="ENSPMGT00000014226.1">
    <property type="protein sequence ID" value="ENSPMGP00000013331.1"/>
    <property type="gene ID" value="ENSPMGG00000010981.1"/>
</dbReference>
<feature type="domain" description="Pentraxin (PTX)" evidence="7">
    <location>
        <begin position="22"/>
        <end position="230"/>
    </location>
</feature>
<evidence type="ECO:0000313" key="9">
    <source>
        <dbReference type="Proteomes" id="UP000261520"/>
    </source>
</evidence>
<keyword evidence="9" id="KW-1185">Reference proteome</keyword>
<evidence type="ECO:0000256" key="6">
    <source>
        <dbReference type="RuleBase" id="RU362112"/>
    </source>
</evidence>
<evidence type="ECO:0000256" key="1">
    <source>
        <dbReference type="ARBA" id="ARBA00022723"/>
    </source>
</evidence>
<dbReference type="Pfam" id="PF00354">
    <property type="entry name" value="Pentaxin"/>
    <property type="match status" value="1"/>
</dbReference>
<dbReference type="InterPro" id="IPR013320">
    <property type="entry name" value="ConA-like_dom_sf"/>
</dbReference>
<dbReference type="SMART" id="SM00159">
    <property type="entry name" value="PTX"/>
    <property type="match status" value="1"/>
</dbReference>
<dbReference type="SUPFAM" id="SSF49899">
    <property type="entry name" value="Concanavalin A-like lectins/glucanases"/>
    <property type="match status" value="1"/>
</dbReference>
<organism evidence="8 9">
    <name type="scientific">Periophthalmus magnuspinnatus</name>
    <dbReference type="NCBI Taxonomy" id="409849"/>
    <lineage>
        <taxon>Eukaryota</taxon>
        <taxon>Metazoa</taxon>
        <taxon>Chordata</taxon>
        <taxon>Craniata</taxon>
        <taxon>Vertebrata</taxon>
        <taxon>Euteleostomi</taxon>
        <taxon>Actinopterygii</taxon>
        <taxon>Neopterygii</taxon>
        <taxon>Teleostei</taxon>
        <taxon>Neoteleostei</taxon>
        <taxon>Acanthomorphata</taxon>
        <taxon>Gobiaria</taxon>
        <taxon>Gobiiformes</taxon>
        <taxon>Gobioidei</taxon>
        <taxon>Gobiidae</taxon>
        <taxon>Oxudercinae</taxon>
        <taxon>Periophthalmus</taxon>
    </lineage>
</organism>
<keyword evidence="2 6" id="KW-0106">Calcium</keyword>
<evidence type="ECO:0000259" key="7">
    <source>
        <dbReference type="PROSITE" id="PS51828"/>
    </source>
</evidence>
<comment type="subcellular location">
    <subcellularLocation>
        <location evidence="6">Secreted</location>
    </subcellularLocation>
</comment>
<dbReference type="GO" id="GO:0005576">
    <property type="term" value="C:extracellular region"/>
    <property type="evidence" value="ECO:0007669"/>
    <property type="project" value="UniProtKB-SubCell"/>
</dbReference>
<comment type="caution">
    <text evidence="5">Lacks conserved residue(s) required for the propagation of feature annotation.</text>
</comment>
<dbReference type="AlphaFoldDB" id="A0A3B4A9Z3"/>
<dbReference type="GO" id="GO:0046872">
    <property type="term" value="F:metal ion binding"/>
    <property type="evidence" value="ECO:0007669"/>
    <property type="project" value="UniProtKB-KW"/>
</dbReference>